<gene>
    <name evidence="27" type="ORF">CGI_10009874</name>
</gene>
<evidence type="ECO:0000256" key="24">
    <source>
        <dbReference type="ARBA" id="ARBA00078243"/>
    </source>
</evidence>
<dbReference type="PROSITE" id="PS51194">
    <property type="entry name" value="HELICASE_CTER"/>
    <property type="match status" value="1"/>
</dbReference>
<evidence type="ECO:0000256" key="4">
    <source>
        <dbReference type="ARBA" id="ARBA00022553"/>
    </source>
</evidence>
<evidence type="ECO:0000313" key="27">
    <source>
        <dbReference type="EMBL" id="EKC19019.1"/>
    </source>
</evidence>
<evidence type="ECO:0000256" key="6">
    <source>
        <dbReference type="ARBA" id="ARBA00022705"/>
    </source>
</evidence>
<dbReference type="GO" id="GO:0005524">
    <property type="term" value="F:ATP binding"/>
    <property type="evidence" value="ECO:0007669"/>
    <property type="project" value="UniProtKB-KW"/>
</dbReference>
<dbReference type="AlphaFoldDB" id="K1PJD2"/>
<dbReference type="EMBL" id="JH817037">
    <property type="protein sequence ID" value="EKC19019.1"/>
    <property type="molecule type" value="Genomic_DNA"/>
</dbReference>
<keyword evidence="14" id="KW-0238">DNA-binding</keyword>
<evidence type="ECO:0000256" key="13">
    <source>
        <dbReference type="ARBA" id="ARBA00022840"/>
    </source>
</evidence>
<dbReference type="GO" id="GO:0016787">
    <property type="term" value="F:hydrolase activity"/>
    <property type="evidence" value="ECO:0007669"/>
    <property type="project" value="UniProtKB-KW"/>
</dbReference>
<evidence type="ECO:0000256" key="18">
    <source>
        <dbReference type="ARBA" id="ARBA00023306"/>
    </source>
</evidence>
<evidence type="ECO:0000256" key="23">
    <source>
        <dbReference type="ARBA" id="ARBA00076757"/>
    </source>
</evidence>
<evidence type="ECO:0000256" key="25">
    <source>
        <dbReference type="ARBA" id="ARBA00084014"/>
    </source>
</evidence>
<evidence type="ECO:0000256" key="5">
    <source>
        <dbReference type="ARBA" id="ARBA00022618"/>
    </source>
</evidence>
<dbReference type="GO" id="GO:0005694">
    <property type="term" value="C:chromosome"/>
    <property type="evidence" value="ECO:0007669"/>
    <property type="project" value="InterPro"/>
</dbReference>
<keyword evidence="8" id="KW-0547">Nucleotide-binding</keyword>
<dbReference type="NCBIfam" id="TIGR00614">
    <property type="entry name" value="recQ_fam"/>
    <property type="match status" value="1"/>
</dbReference>
<evidence type="ECO:0000256" key="16">
    <source>
        <dbReference type="ARBA" id="ARBA00023235"/>
    </source>
</evidence>
<dbReference type="InterPro" id="IPR027417">
    <property type="entry name" value="P-loop_NTPase"/>
</dbReference>
<evidence type="ECO:0000256" key="1">
    <source>
        <dbReference type="ARBA" id="ARBA00001947"/>
    </source>
</evidence>
<sequence length="1138" mass="129290">MAEKMYEVLKKIFKHDDFKSDLQKRAVKCVVEGKNDVFISMPTGAGKSLCYQLPAVASPGITVVVSPLIALMQDQLEHLEILKIPAETINSKMTTKQRAKVVEDLNRAKPKTKLLYITPEQAASEGCRTLIEGLVKRQMLTYFVVDEAHCVSQWGHDFRPDYLKLGSFRKIMPNVPCVALTATATAQTVEDIVQQLKLKNQLTKFKTSCFRSNIYYDIVMKDVVHDPYEDLMKFGLTSLGREMFTKEDNSLIENWSEFGCGIVYCRTRDACAEVASHLTRKGILTKPYHAGLKADVRETVQSDWMEGRFPVIAATISFGMGVDKPNVRFVAHWTIPKSMSGYYQESGRAGRDGAQSFCRLYYSKREMDTVAFLINKENSKFTKNTEAQKIRKKAAESGFDAIVKYCENLSCRHWSIAKYFGDEKPECNKSCDCCADLKKVERAVEDMKRSAFGSMKKGVPGGAIYTATVEGEVSKDFVPPNEDCPLKDPASQRIPKLTVKIREHCLGMIEEALKNNYIRYYADISTKLAASEYVPKCCAIDAEYQVFKTNKLANMYKTSIMKAINDIKKCTGSKELHDSLVQGSEGQDNAELQTKDRDLSKDSLPKLPEFSVSIDQEKDYPKEGKDKNCETDEKKSSAENGTCSTRNEKNCTGKSEVSGNVKATEKTFKRKITPQDETHLEKKRPKLDMPSMSNSQLKKTADVVVRYLSPYYKDGHIVSKEIFKTMARTLSHRVQSLCQSEEQDVEVVKLTGRPEPGQKQRKPLPPELADDPRFYVPPKGEEKKNYRETPAFLYNRNCRFIEGTKQACFLTKSVRYDGMPESVRQLIDKFEVPDESRLVQKAILKSQIWDSTREKLPKRRDPEYPRYKIDREYGIPLEKRLNMLSFDLLRMADTAIASQYPKNGRSRRLIFYPNGMATFFKYSDSLLSFYLGIDAAITSTSPLPPFVPEELVESSSSEAIPSLYPISPTIDFLKTNNYNLKNSIGFSEISCKFPHTLILLNNDDWSEDERQARALVTAMGLAVAQVKKTYPGIKDRLPTPISVQVINMSETTMNFTYFQLNTIDFDNSEAGVKNFVWFDTGNVLFERRLPQPWKRDKILETSLENLDLDPFKKLLATVGNCAELEDSSTQFKEKLIEL</sequence>
<dbReference type="GO" id="GO:0000724">
    <property type="term" value="P:double-strand break repair via homologous recombination"/>
    <property type="evidence" value="ECO:0007669"/>
    <property type="project" value="TreeGrafter"/>
</dbReference>
<evidence type="ECO:0000256" key="17">
    <source>
        <dbReference type="ARBA" id="ARBA00023242"/>
    </source>
</evidence>
<evidence type="ECO:0000256" key="20">
    <source>
        <dbReference type="ARBA" id="ARBA00034808"/>
    </source>
</evidence>
<dbReference type="SMART" id="SM00487">
    <property type="entry name" value="DEXDc"/>
    <property type="match status" value="1"/>
</dbReference>
<dbReference type="FunCoup" id="K1PJD2">
    <property type="interactions" value="1865"/>
</dbReference>
<comment type="cofactor">
    <cofactor evidence="1">
        <name>Zn(2+)</name>
        <dbReference type="ChEBI" id="CHEBI:29105"/>
    </cofactor>
</comment>
<name>K1PJD2_MAGGI</name>
<keyword evidence="15" id="KW-0234">DNA repair</keyword>
<evidence type="ECO:0000256" key="26">
    <source>
        <dbReference type="SAM" id="MobiDB-lite"/>
    </source>
</evidence>
<dbReference type="InterPro" id="IPR004589">
    <property type="entry name" value="DNA_helicase_ATP-dep_RecQ"/>
</dbReference>
<dbReference type="GO" id="GO:0009378">
    <property type="term" value="F:four-way junction helicase activity"/>
    <property type="evidence" value="ECO:0007669"/>
    <property type="project" value="TreeGrafter"/>
</dbReference>
<comment type="catalytic activity">
    <reaction evidence="21">
        <text>ATP + H2O = ADP + phosphate + H(+)</text>
        <dbReference type="Rhea" id="RHEA:13065"/>
        <dbReference type="ChEBI" id="CHEBI:15377"/>
        <dbReference type="ChEBI" id="CHEBI:15378"/>
        <dbReference type="ChEBI" id="CHEBI:30616"/>
        <dbReference type="ChEBI" id="CHEBI:43474"/>
        <dbReference type="ChEBI" id="CHEBI:456216"/>
    </reaction>
</comment>
<dbReference type="InterPro" id="IPR013257">
    <property type="entry name" value="SRI"/>
</dbReference>
<dbReference type="GO" id="GO:0045934">
    <property type="term" value="P:negative regulation of nucleobase-containing compound metabolic process"/>
    <property type="evidence" value="ECO:0007669"/>
    <property type="project" value="UniProtKB-ARBA"/>
</dbReference>
<feature type="compositionally biased region" description="Basic and acidic residues" evidence="26">
    <location>
        <begin position="615"/>
        <end position="637"/>
    </location>
</feature>
<keyword evidence="11 27" id="KW-0347">Helicase</keyword>
<dbReference type="GO" id="GO:0005737">
    <property type="term" value="C:cytoplasm"/>
    <property type="evidence" value="ECO:0007669"/>
    <property type="project" value="TreeGrafter"/>
</dbReference>
<dbReference type="Pfam" id="PF00271">
    <property type="entry name" value="Helicase_C"/>
    <property type="match status" value="1"/>
</dbReference>
<evidence type="ECO:0000256" key="3">
    <source>
        <dbReference type="ARBA" id="ARBA00005446"/>
    </source>
</evidence>
<keyword evidence="5" id="KW-0132">Cell division</keyword>
<dbReference type="GO" id="GO:0003677">
    <property type="term" value="F:DNA binding"/>
    <property type="evidence" value="ECO:0007669"/>
    <property type="project" value="UniProtKB-KW"/>
</dbReference>
<dbReference type="GO" id="GO:0005654">
    <property type="term" value="C:nucleoplasm"/>
    <property type="evidence" value="ECO:0007669"/>
    <property type="project" value="UniProtKB-SubCell"/>
</dbReference>
<dbReference type="InterPro" id="IPR001650">
    <property type="entry name" value="Helicase_C-like"/>
</dbReference>
<reference evidence="27" key="1">
    <citation type="journal article" date="2012" name="Nature">
        <title>The oyster genome reveals stress adaptation and complexity of shell formation.</title>
        <authorList>
            <person name="Zhang G."/>
            <person name="Fang X."/>
            <person name="Guo X."/>
            <person name="Li L."/>
            <person name="Luo R."/>
            <person name="Xu F."/>
            <person name="Yang P."/>
            <person name="Zhang L."/>
            <person name="Wang X."/>
            <person name="Qi H."/>
            <person name="Xiong Z."/>
            <person name="Que H."/>
            <person name="Xie Y."/>
            <person name="Holland P.W."/>
            <person name="Paps J."/>
            <person name="Zhu Y."/>
            <person name="Wu F."/>
            <person name="Chen Y."/>
            <person name="Wang J."/>
            <person name="Peng C."/>
            <person name="Meng J."/>
            <person name="Yang L."/>
            <person name="Liu J."/>
            <person name="Wen B."/>
            <person name="Zhang N."/>
            <person name="Huang Z."/>
            <person name="Zhu Q."/>
            <person name="Feng Y."/>
            <person name="Mount A."/>
            <person name="Hedgecock D."/>
            <person name="Xu Z."/>
            <person name="Liu Y."/>
            <person name="Domazet-Loso T."/>
            <person name="Du Y."/>
            <person name="Sun X."/>
            <person name="Zhang S."/>
            <person name="Liu B."/>
            <person name="Cheng P."/>
            <person name="Jiang X."/>
            <person name="Li J."/>
            <person name="Fan D."/>
            <person name="Wang W."/>
            <person name="Fu W."/>
            <person name="Wang T."/>
            <person name="Wang B."/>
            <person name="Zhang J."/>
            <person name="Peng Z."/>
            <person name="Li Y."/>
            <person name="Li N."/>
            <person name="Wang J."/>
            <person name="Chen M."/>
            <person name="He Y."/>
            <person name="Tan F."/>
            <person name="Song X."/>
            <person name="Zheng Q."/>
            <person name="Huang R."/>
            <person name="Yang H."/>
            <person name="Du X."/>
            <person name="Chen L."/>
            <person name="Yang M."/>
            <person name="Gaffney P.M."/>
            <person name="Wang S."/>
            <person name="Luo L."/>
            <person name="She Z."/>
            <person name="Ming Y."/>
            <person name="Huang W."/>
            <person name="Zhang S."/>
            <person name="Huang B."/>
            <person name="Zhang Y."/>
            <person name="Qu T."/>
            <person name="Ni P."/>
            <person name="Miao G."/>
            <person name="Wang J."/>
            <person name="Wang Q."/>
            <person name="Steinberg C.E."/>
            <person name="Wang H."/>
            <person name="Li N."/>
            <person name="Qian L."/>
            <person name="Zhang G."/>
            <person name="Li Y."/>
            <person name="Yang H."/>
            <person name="Liu X."/>
            <person name="Wang J."/>
            <person name="Yin Y."/>
            <person name="Wang J."/>
        </authorList>
    </citation>
    <scope>NUCLEOTIDE SEQUENCE [LARGE SCALE GENOMIC DNA]</scope>
    <source>
        <strain evidence="27">05x7-T-G4-1.051#20</strain>
    </source>
</reference>
<keyword evidence="12" id="KW-0862">Zinc</keyword>
<dbReference type="InParanoid" id="K1PJD2"/>
<evidence type="ECO:0000256" key="7">
    <source>
        <dbReference type="ARBA" id="ARBA00022723"/>
    </source>
</evidence>
<feature type="region of interest" description="Disordered" evidence="26">
    <location>
        <begin position="751"/>
        <end position="781"/>
    </location>
</feature>
<dbReference type="SUPFAM" id="SSF52540">
    <property type="entry name" value="P-loop containing nucleoside triphosphate hydrolases"/>
    <property type="match status" value="1"/>
</dbReference>
<dbReference type="GO" id="GO:0006355">
    <property type="term" value="P:regulation of DNA-templated transcription"/>
    <property type="evidence" value="ECO:0007669"/>
    <property type="project" value="InterPro"/>
</dbReference>
<dbReference type="PANTHER" id="PTHR13710">
    <property type="entry name" value="DNA HELICASE RECQ FAMILY MEMBER"/>
    <property type="match status" value="1"/>
</dbReference>
<evidence type="ECO:0000256" key="19">
    <source>
        <dbReference type="ARBA" id="ARBA00034617"/>
    </source>
</evidence>
<evidence type="ECO:0000256" key="22">
    <source>
        <dbReference type="ARBA" id="ARBA00074289"/>
    </source>
</evidence>
<feature type="region of interest" description="Disordered" evidence="26">
    <location>
        <begin position="581"/>
        <end position="680"/>
    </location>
</feature>
<organism evidence="27">
    <name type="scientific">Magallana gigas</name>
    <name type="common">Pacific oyster</name>
    <name type="synonym">Crassostrea gigas</name>
    <dbReference type="NCBI Taxonomy" id="29159"/>
    <lineage>
        <taxon>Eukaryota</taxon>
        <taxon>Metazoa</taxon>
        <taxon>Spiralia</taxon>
        <taxon>Lophotrochozoa</taxon>
        <taxon>Mollusca</taxon>
        <taxon>Bivalvia</taxon>
        <taxon>Autobranchia</taxon>
        <taxon>Pteriomorphia</taxon>
        <taxon>Ostreida</taxon>
        <taxon>Ostreoidea</taxon>
        <taxon>Ostreidae</taxon>
        <taxon>Magallana</taxon>
    </lineage>
</organism>
<dbReference type="GO" id="GO:0010605">
    <property type="term" value="P:negative regulation of macromolecule metabolic process"/>
    <property type="evidence" value="ECO:0007669"/>
    <property type="project" value="UniProtKB-ARBA"/>
</dbReference>
<keyword evidence="13" id="KW-0067">ATP-binding</keyword>
<dbReference type="SMART" id="SM00490">
    <property type="entry name" value="HELICc"/>
    <property type="match status" value="1"/>
</dbReference>
<evidence type="ECO:0000256" key="9">
    <source>
        <dbReference type="ARBA" id="ARBA00022763"/>
    </source>
</evidence>
<dbReference type="GO" id="GO:0043138">
    <property type="term" value="F:3'-5' DNA helicase activity"/>
    <property type="evidence" value="ECO:0007669"/>
    <property type="project" value="UniProtKB-EC"/>
</dbReference>
<proteinExistence type="inferred from homology"/>
<dbReference type="Gene3D" id="6.10.250.2460">
    <property type="match status" value="1"/>
</dbReference>
<protein>
    <recommendedName>
        <fullName evidence="22">ATP-dependent DNA helicase Q5</fullName>
        <ecNumber evidence="20">5.6.2.4</ecNumber>
    </recommendedName>
    <alternativeName>
        <fullName evidence="23">DNA 3'-5' helicase RecQ5</fullName>
    </alternativeName>
    <alternativeName>
        <fullName evidence="24">DNA helicase, RecQ-like type 5</fullName>
    </alternativeName>
    <alternativeName>
        <fullName evidence="25">RecQ protein-like 5</fullName>
    </alternativeName>
</protein>
<dbReference type="GO" id="GO:0051301">
    <property type="term" value="P:cell division"/>
    <property type="evidence" value="ECO:0007669"/>
    <property type="project" value="UniProtKB-KW"/>
</dbReference>
<evidence type="ECO:0000256" key="10">
    <source>
        <dbReference type="ARBA" id="ARBA00022801"/>
    </source>
</evidence>
<feature type="compositionally biased region" description="Basic and acidic residues" evidence="26">
    <location>
        <begin position="663"/>
        <end position="680"/>
    </location>
</feature>
<keyword evidence="4" id="KW-0597">Phosphoprotein</keyword>
<dbReference type="InterPro" id="IPR014001">
    <property type="entry name" value="Helicase_ATP-bd"/>
</dbReference>
<dbReference type="Pfam" id="PF16124">
    <property type="entry name" value="RecQ_Zn_bind"/>
    <property type="match status" value="1"/>
</dbReference>
<comment type="subcellular location">
    <subcellularLocation>
        <location evidence="2">Nucleus</location>
        <location evidence="2">Nucleoplasm</location>
    </subcellularLocation>
</comment>
<dbReference type="PROSITE" id="PS51192">
    <property type="entry name" value="HELICASE_ATP_BIND_1"/>
    <property type="match status" value="1"/>
</dbReference>
<dbReference type="CDD" id="cd18794">
    <property type="entry name" value="SF2_C_RecQ"/>
    <property type="match status" value="1"/>
</dbReference>
<evidence type="ECO:0000256" key="15">
    <source>
        <dbReference type="ARBA" id="ARBA00023204"/>
    </source>
</evidence>
<dbReference type="GO" id="GO:0006260">
    <property type="term" value="P:DNA replication"/>
    <property type="evidence" value="ECO:0007669"/>
    <property type="project" value="UniProtKB-KW"/>
</dbReference>
<dbReference type="Gene3D" id="6.10.250.3140">
    <property type="match status" value="1"/>
</dbReference>
<accession>K1PJD2</accession>
<keyword evidence="16" id="KW-0413">Isomerase</keyword>
<keyword evidence="6" id="KW-0235">DNA replication</keyword>
<evidence type="ECO:0000256" key="21">
    <source>
        <dbReference type="ARBA" id="ARBA00049360"/>
    </source>
</evidence>
<feature type="compositionally biased region" description="Basic and acidic residues" evidence="26">
    <location>
        <begin position="593"/>
        <end position="604"/>
    </location>
</feature>
<dbReference type="Pfam" id="PF08236">
    <property type="entry name" value="SRI"/>
    <property type="match status" value="1"/>
</dbReference>
<keyword evidence="17" id="KW-0539">Nucleus</keyword>
<dbReference type="Pfam" id="PF00270">
    <property type="entry name" value="DEAD"/>
    <property type="match status" value="1"/>
</dbReference>
<dbReference type="PANTHER" id="PTHR13710:SF152">
    <property type="entry name" value="ATP-DEPENDENT DNA HELICASE Q5"/>
    <property type="match status" value="1"/>
</dbReference>
<keyword evidence="10" id="KW-0378">Hydrolase</keyword>
<comment type="similarity">
    <text evidence="3">Belongs to the helicase family. RecQ subfamily.</text>
</comment>
<evidence type="ECO:0000256" key="12">
    <source>
        <dbReference type="ARBA" id="ARBA00022833"/>
    </source>
</evidence>
<feature type="compositionally biased region" description="Polar residues" evidence="26">
    <location>
        <begin position="581"/>
        <end position="592"/>
    </location>
</feature>
<evidence type="ECO:0000256" key="2">
    <source>
        <dbReference type="ARBA" id="ARBA00004642"/>
    </source>
</evidence>
<comment type="catalytic activity">
    <reaction evidence="19">
        <text>Couples ATP hydrolysis with the unwinding of duplex DNA by translocating in the 3'-5' direction.</text>
        <dbReference type="EC" id="5.6.2.4"/>
    </reaction>
</comment>
<dbReference type="EC" id="5.6.2.4" evidence="20"/>
<dbReference type="GO" id="GO:0046872">
    <property type="term" value="F:metal ion binding"/>
    <property type="evidence" value="ECO:0007669"/>
    <property type="project" value="UniProtKB-KW"/>
</dbReference>
<keyword evidence="7" id="KW-0479">Metal-binding</keyword>
<keyword evidence="18" id="KW-0131">Cell cycle</keyword>
<dbReference type="InterPro" id="IPR011545">
    <property type="entry name" value="DEAD/DEAH_box_helicase_dom"/>
</dbReference>
<dbReference type="Gene3D" id="3.40.50.300">
    <property type="entry name" value="P-loop containing nucleotide triphosphate hydrolases"/>
    <property type="match status" value="2"/>
</dbReference>
<evidence type="ECO:0000256" key="11">
    <source>
        <dbReference type="ARBA" id="ARBA00022806"/>
    </source>
</evidence>
<keyword evidence="9" id="KW-0227">DNA damage</keyword>
<dbReference type="InterPro" id="IPR032284">
    <property type="entry name" value="RecQ_Zn-bd"/>
</dbReference>
<evidence type="ECO:0000256" key="14">
    <source>
        <dbReference type="ARBA" id="ARBA00023125"/>
    </source>
</evidence>
<evidence type="ECO:0000256" key="8">
    <source>
        <dbReference type="ARBA" id="ARBA00022741"/>
    </source>
</evidence>
<dbReference type="FunFam" id="3.40.50.300:FF:000614">
    <property type="entry name" value="ATP-dependent DNA helicase"/>
    <property type="match status" value="1"/>
</dbReference>
<dbReference type="HOGENOM" id="CLU_278129_0_0_1"/>
<dbReference type="FunFam" id="3.40.50.300:FF:000444">
    <property type="entry name" value="ATP-dependent DNA helicase"/>
    <property type="match status" value="1"/>
</dbReference>